<evidence type="ECO:0000313" key="1">
    <source>
        <dbReference type="EMBL" id="SVB07050.1"/>
    </source>
</evidence>
<gene>
    <name evidence="1" type="ORF">METZ01_LOCUS159904</name>
</gene>
<name>A0A382AZR2_9ZZZZ</name>
<dbReference type="EMBL" id="UINC01027575">
    <property type="protein sequence ID" value="SVB07050.1"/>
    <property type="molecule type" value="Genomic_DNA"/>
</dbReference>
<dbReference type="InterPro" id="IPR027417">
    <property type="entry name" value="P-loop_NTPase"/>
</dbReference>
<accession>A0A382AZR2</accession>
<dbReference type="Gene3D" id="3.40.50.300">
    <property type="entry name" value="P-loop containing nucleotide triphosphate hydrolases"/>
    <property type="match status" value="1"/>
</dbReference>
<dbReference type="SUPFAM" id="SSF52540">
    <property type="entry name" value="P-loop containing nucleoside triphosphate hydrolases"/>
    <property type="match status" value="1"/>
</dbReference>
<feature type="non-terminal residue" evidence="1">
    <location>
        <position position="1"/>
    </location>
</feature>
<dbReference type="AlphaFoldDB" id="A0A382AZR2"/>
<protein>
    <submittedName>
        <fullName evidence="1">Uncharacterized protein</fullName>
    </submittedName>
</protein>
<organism evidence="1">
    <name type="scientific">marine metagenome</name>
    <dbReference type="NCBI Taxonomy" id="408172"/>
    <lineage>
        <taxon>unclassified sequences</taxon>
        <taxon>metagenomes</taxon>
        <taxon>ecological metagenomes</taxon>
    </lineage>
</organism>
<dbReference type="Pfam" id="PF13671">
    <property type="entry name" value="AAA_33"/>
    <property type="match status" value="1"/>
</dbReference>
<proteinExistence type="predicted"/>
<reference evidence="1" key="1">
    <citation type="submission" date="2018-05" db="EMBL/GenBank/DDBJ databases">
        <authorList>
            <person name="Lanie J.A."/>
            <person name="Ng W.-L."/>
            <person name="Kazmierczak K.M."/>
            <person name="Andrzejewski T.M."/>
            <person name="Davidsen T.M."/>
            <person name="Wayne K.J."/>
            <person name="Tettelin H."/>
            <person name="Glass J.I."/>
            <person name="Rusch D."/>
            <person name="Podicherti R."/>
            <person name="Tsui H.-C.T."/>
            <person name="Winkler M.E."/>
        </authorList>
    </citation>
    <scope>NUCLEOTIDE SEQUENCE</scope>
</reference>
<sequence>VDPSEVLVLTGPPAAGKSTVAALIADRWDLSVHLRADYFLEEFIRSGYQRPWRSESHEQNTTVMRAVTAATAEYAKGGYLVVVDGIVGPWFVNLVADHFLNHGIIWHYVILLPTSDVCFERNRARSVEEQVEREVLDKMYGEFTSRLDGYEKYVVDSTHLNAGQTAEAVYKKMEVGDLRVR</sequence>